<sequence>MLKLKCFVCLDAIGNRASTCPDLDGNPHAALTLRKDKGGLLTSNDTYRIVCDADKVLRRLITTSNVTTLPSKAIVAVQLAVYENIRHSLFQDLHDHVVDTHNPLTDDHST</sequence>
<keyword evidence="2" id="KW-1185">Reference proteome</keyword>
<dbReference type="AlphaFoldDB" id="A0AAV4D7X2"/>
<accession>A0AAV4D7X2</accession>
<comment type="caution">
    <text evidence="1">The sequence shown here is derived from an EMBL/GenBank/DDBJ whole genome shotgun (WGS) entry which is preliminary data.</text>
</comment>
<gene>
    <name evidence="1" type="ORF">PoB_006666800</name>
</gene>
<protein>
    <submittedName>
        <fullName evidence="1">Uncharacterized protein</fullName>
    </submittedName>
</protein>
<proteinExistence type="predicted"/>
<organism evidence="1 2">
    <name type="scientific">Plakobranchus ocellatus</name>
    <dbReference type="NCBI Taxonomy" id="259542"/>
    <lineage>
        <taxon>Eukaryota</taxon>
        <taxon>Metazoa</taxon>
        <taxon>Spiralia</taxon>
        <taxon>Lophotrochozoa</taxon>
        <taxon>Mollusca</taxon>
        <taxon>Gastropoda</taxon>
        <taxon>Heterobranchia</taxon>
        <taxon>Euthyneura</taxon>
        <taxon>Panpulmonata</taxon>
        <taxon>Sacoglossa</taxon>
        <taxon>Placobranchoidea</taxon>
        <taxon>Plakobranchidae</taxon>
        <taxon>Plakobranchus</taxon>
    </lineage>
</organism>
<evidence type="ECO:0000313" key="2">
    <source>
        <dbReference type="Proteomes" id="UP000735302"/>
    </source>
</evidence>
<dbReference type="Proteomes" id="UP000735302">
    <property type="component" value="Unassembled WGS sequence"/>
</dbReference>
<evidence type="ECO:0000313" key="1">
    <source>
        <dbReference type="EMBL" id="GFO40163.1"/>
    </source>
</evidence>
<dbReference type="EMBL" id="BLXT01007588">
    <property type="protein sequence ID" value="GFO40163.1"/>
    <property type="molecule type" value="Genomic_DNA"/>
</dbReference>
<reference evidence="1 2" key="1">
    <citation type="journal article" date="2021" name="Elife">
        <title>Chloroplast acquisition without the gene transfer in kleptoplastic sea slugs, Plakobranchus ocellatus.</title>
        <authorList>
            <person name="Maeda T."/>
            <person name="Takahashi S."/>
            <person name="Yoshida T."/>
            <person name="Shimamura S."/>
            <person name="Takaki Y."/>
            <person name="Nagai Y."/>
            <person name="Toyoda A."/>
            <person name="Suzuki Y."/>
            <person name="Arimoto A."/>
            <person name="Ishii H."/>
            <person name="Satoh N."/>
            <person name="Nishiyama T."/>
            <person name="Hasebe M."/>
            <person name="Maruyama T."/>
            <person name="Minagawa J."/>
            <person name="Obokata J."/>
            <person name="Shigenobu S."/>
        </authorList>
    </citation>
    <scope>NUCLEOTIDE SEQUENCE [LARGE SCALE GENOMIC DNA]</scope>
</reference>
<name>A0AAV4D7X2_9GAST</name>